<dbReference type="InterPro" id="IPR000843">
    <property type="entry name" value="HTH_LacI"/>
</dbReference>
<evidence type="ECO:0000313" key="5">
    <source>
        <dbReference type="EMBL" id="MFC3831459.1"/>
    </source>
</evidence>
<dbReference type="PROSITE" id="PS50932">
    <property type="entry name" value="HTH_LACI_2"/>
    <property type="match status" value="1"/>
</dbReference>
<dbReference type="Proteomes" id="UP001595803">
    <property type="component" value="Unassembled WGS sequence"/>
</dbReference>
<dbReference type="InterPro" id="IPR028082">
    <property type="entry name" value="Peripla_BP_I"/>
</dbReference>
<evidence type="ECO:0000256" key="1">
    <source>
        <dbReference type="ARBA" id="ARBA00023015"/>
    </source>
</evidence>
<dbReference type="Pfam" id="PF00356">
    <property type="entry name" value="LacI"/>
    <property type="match status" value="1"/>
</dbReference>
<accession>A0ABV7Z5P7</accession>
<dbReference type="Pfam" id="PF13377">
    <property type="entry name" value="Peripla_BP_3"/>
    <property type="match status" value="1"/>
</dbReference>
<gene>
    <name evidence="5" type="ORF">ACFOSB_01105</name>
</gene>
<dbReference type="SUPFAM" id="SSF47413">
    <property type="entry name" value="lambda repressor-like DNA-binding domains"/>
    <property type="match status" value="1"/>
</dbReference>
<dbReference type="EMBL" id="JBHRZG010000001">
    <property type="protein sequence ID" value="MFC3831459.1"/>
    <property type="molecule type" value="Genomic_DNA"/>
</dbReference>
<keyword evidence="6" id="KW-1185">Reference proteome</keyword>
<sequence length="360" mass="39319">MTTPEKSTPAPARAPTVTIHDVARRSGVSYQTVSRVINNHANVAQHTRERVQRAIEDLGYRPSLLAKGLVTRRSQLIGVVAHGMNQYGPSQILQNVQESAHEVGYEIMLTTLQQVDLEQVREQDVLTAVRRLQQFGVDGLVLLTNYDAHEIARGLDGSLPVVMIDATADVHGPTVSIDQFEGAATATRHLAALGHRRLLHISGPPGWSDARLRREGFYSVVQQVGVDALPTYDGDWSARSGFEATVRALEDGVIFTGVFAANDQMALGVLSALRQRGLSVPHDVSVVGFDDTPEAAYFDPPLTTIRQDFAQLGRKSLEELLRLIQEPAGRERHYVFGSQLVVRGTTAPAPARDPSARAPY</sequence>
<keyword evidence="2 5" id="KW-0238">DNA-binding</keyword>
<dbReference type="RefSeq" id="WP_322473088.1">
    <property type="nucleotide sequence ID" value="NZ_JBHRZG010000001.1"/>
</dbReference>
<name>A0ABV7Z5P7_9DEIO</name>
<dbReference type="PRINTS" id="PR00036">
    <property type="entry name" value="HTHLACI"/>
</dbReference>
<dbReference type="Gene3D" id="1.10.260.40">
    <property type="entry name" value="lambda repressor-like DNA-binding domains"/>
    <property type="match status" value="1"/>
</dbReference>
<dbReference type="CDD" id="cd01574">
    <property type="entry name" value="PBP1_LacI"/>
    <property type="match status" value="1"/>
</dbReference>
<organism evidence="5 6">
    <name type="scientific">Deinococcus rufus</name>
    <dbReference type="NCBI Taxonomy" id="2136097"/>
    <lineage>
        <taxon>Bacteria</taxon>
        <taxon>Thermotogati</taxon>
        <taxon>Deinococcota</taxon>
        <taxon>Deinococci</taxon>
        <taxon>Deinococcales</taxon>
        <taxon>Deinococcaceae</taxon>
        <taxon>Deinococcus</taxon>
    </lineage>
</organism>
<evidence type="ECO:0000256" key="3">
    <source>
        <dbReference type="ARBA" id="ARBA00023163"/>
    </source>
</evidence>
<keyword evidence="3" id="KW-0804">Transcription</keyword>
<evidence type="ECO:0000259" key="4">
    <source>
        <dbReference type="PROSITE" id="PS50932"/>
    </source>
</evidence>
<dbReference type="PANTHER" id="PTHR30146:SF153">
    <property type="entry name" value="LACTOSE OPERON REPRESSOR"/>
    <property type="match status" value="1"/>
</dbReference>
<feature type="domain" description="HTH lacI-type" evidence="4">
    <location>
        <begin position="17"/>
        <end position="71"/>
    </location>
</feature>
<reference evidence="6" key="1">
    <citation type="journal article" date="2019" name="Int. J. Syst. Evol. Microbiol.">
        <title>The Global Catalogue of Microorganisms (GCM) 10K type strain sequencing project: providing services to taxonomists for standard genome sequencing and annotation.</title>
        <authorList>
            <consortium name="The Broad Institute Genomics Platform"/>
            <consortium name="The Broad Institute Genome Sequencing Center for Infectious Disease"/>
            <person name="Wu L."/>
            <person name="Ma J."/>
        </authorList>
    </citation>
    <scope>NUCLEOTIDE SEQUENCE [LARGE SCALE GENOMIC DNA]</scope>
    <source>
        <strain evidence="6">CCTCC AB 2017081</strain>
    </source>
</reference>
<dbReference type="SMART" id="SM00354">
    <property type="entry name" value="HTH_LACI"/>
    <property type="match status" value="1"/>
</dbReference>
<evidence type="ECO:0000313" key="6">
    <source>
        <dbReference type="Proteomes" id="UP001595803"/>
    </source>
</evidence>
<dbReference type="SUPFAM" id="SSF53822">
    <property type="entry name" value="Periplasmic binding protein-like I"/>
    <property type="match status" value="1"/>
</dbReference>
<dbReference type="Gene3D" id="3.40.50.2300">
    <property type="match status" value="2"/>
</dbReference>
<dbReference type="PROSITE" id="PS00356">
    <property type="entry name" value="HTH_LACI_1"/>
    <property type="match status" value="1"/>
</dbReference>
<dbReference type="PANTHER" id="PTHR30146">
    <property type="entry name" value="LACI-RELATED TRANSCRIPTIONAL REPRESSOR"/>
    <property type="match status" value="1"/>
</dbReference>
<keyword evidence="1" id="KW-0805">Transcription regulation</keyword>
<dbReference type="InterPro" id="IPR046335">
    <property type="entry name" value="LacI/GalR-like_sensor"/>
</dbReference>
<proteinExistence type="predicted"/>
<dbReference type="InterPro" id="IPR010982">
    <property type="entry name" value="Lambda_DNA-bd_dom_sf"/>
</dbReference>
<protein>
    <submittedName>
        <fullName evidence="5">LacI family DNA-binding transcriptional regulator</fullName>
    </submittedName>
</protein>
<dbReference type="GO" id="GO:0003677">
    <property type="term" value="F:DNA binding"/>
    <property type="evidence" value="ECO:0007669"/>
    <property type="project" value="UniProtKB-KW"/>
</dbReference>
<comment type="caution">
    <text evidence="5">The sequence shown here is derived from an EMBL/GenBank/DDBJ whole genome shotgun (WGS) entry which is preliminary data.</text>
</comment>
<dbReference type="CDD" id="cd01392">
    <property type="entry name" value="HTH_LacI"/>
    <property type="match status" value="1"/>
</dbReference>
<evidence type="ECO:0000256" key="2">
    <source>
        <dbReference type="ARBA" id="ARBA00023125"/>
    </source>
</evidence>